<dbReference type="EMBL" id="BKCJ010331081">
    <property type="protein sequence ID" value="GEZ84260.1"/>
    <property type="molecule type" value="Genomic_DNA"/>
</dbReference>
<gene>
    <name evidence="2" type="ORF">Tci_556233</name>
</gene>
<dbReference type="GO" id="GO:0003964">
    <property type="term" value="F:RNA-directed DNA polymerase activity"/>
    <property type="evidence" value="ECO:0007669"/>
    <property type="project" value="UniProtKB-KW"/>
</dbReference>
<dbReference type="Pfam" id="PF13456">
    <property type="entry name" value="RVT_3"/>
    <property type="match status" value="1"/>
</dbReference>
<dbReference type="PANTHER" id="PTHR48475">
    <property type="entry name" value="RIBONUCLEASE H"/>
    <property type="match status" value="1"/>
</dbReference>
<dbReference type="GO" id="GO:0003676">
    <property type="term" value="F:nucleic acid binding"/>
    <property type="evidence" value="ECO:0007669"/>
    <property type="project" value="InterPro"/>
</dbReference>
<dbReference type="InterPro" id="IPR002156">
    <property type="entry name" value="RNaseH_domain"/>
</dbReference>
<dbReference type="CDD" id="cd09279">
    <property type="entry name" value="RNase_HI_like"/>
    <property type="match status" value="1"/>
</dbReference>
<reference evidence="2" key="1">
    <citation type="journal article" date="2019" name="Sci. Rep.">
        <title>Draft genome of Tanacetum cinerariifolium, the natural source of mosquito coil.</title>
        <authorList>
            <person name="Yamashiro T."/>
            <person name="Shiraishi A."/>
            <person name="Satake H."/>
            <person name="Nakayama K."/>
        </authorList>
    </citation>
    <scope>NUCLEOTIDE SEQUENCE</scope>
</reference>
<proteinExistence type="predicted"/>
<keyword evidence="2" id="KW-0808">Transferase</keyword>
<accession>A0A699ITE2</accession>
<dbReference type="AlphaFoldDB" id="A0A699ITE2"/>
<keyword evidence="2" id="KW-0548">Nucleotidyltransferase</keyword>
<dbReference type="InterPro" id="IPR036397">
    <property type="entry name" value="RNaseH_sf"/>
</dbReference>
<comment type="caution">
    <text evidence="2">The sequence shown here is derived from an EMBL/GenBank/DDBJ whole genome shotgun (WGS) entry which is preliminary data.</text>
</comment>
<feature type="domain" description="RNase H type-1" evidence="1">
    <location>
        <begin position="74"/>
        <end position="184"/>
    </location>
</feature>
<feature type="non-terminal residue" evidence="2">
    <location>
        <position position="1"/>
    </location>
</feature>
<dbReference type="Gene3D" id="3.30.420.10">
    <property type="entry name" value="Ribonuclease H-like superfamily/Ribonuclease H"/>
    <property type="match status" value="1"/>
</dbReference>
<evidence type="ECO:0000313" key="2">
    <source>
        <dbReference type="EMBL" id="GEZ84260.1"/>
    </source>
</evidence>
<dbReference type="GO" id="GO:0004523">
    <property type="term" value="F:RNA-DNA hybrid ribonuclease activity"/>
    <property type="evidence" value="ECO:0007669"/>
    <property type="project" value="InterPro"/>
</dbReference>
<dbReference type="InterPro" id="IPR012337">
    <property type="entry name" value="RNaseH-like_sf"/>
</dbReference>
<keyword evidence="2" id="KW-0695">RNA-directed DNA polymerase</keyword>
<name>A0A699ITE2_TANCI</name>
<dbReference type="SUPFAM" id="SSF53098">
    <property type="entry name" value="Ribonuclease H-like"/>
    <property type="match status" value="1"/>
</dbReference>
<organism evidence="2">
    <name type="scientific">Tanacetum cinerariifolium</name>
    <name type="common">Dalmatian daisy</name>
    <name type="synonym">Chrysanthemum cinerariifolium</name>
    <dbReference type="NCBI Taxonomy" id="118510"/>
    <lineage>
        <taxon>Eukaryota</taxon>
        <taxon>Viridiplantae</taxon>
        <taxon>Streptophyta</taxon>
        <taxon>Embryophyta</taxon>
        <taxon>Tracheophyta</taxon>
        <taxon>Spermatophyta</taxon>
        <taxon>Magnoliopsida</taxon>
        <taxon>eudicotyledons</taxon>
        <taxon>Gunneridae</taxon>
        <taxon>Pentapetalae</taxon>
        <taxon>asterids</taxon>
        <taxon>campanulids</taxon>
        <taxon>Asterales</taxon>
        <taxon>Asteraceae</taxon>
        <taxon>Asteroideae</taxon>
        <taxon>Anthemideae</taxon>
        <taxon>Anthemidinae</taxon>
        <taxon>Tanacetum</taxon>
    </lineage>
</organism>
<evidence type="ECO:0000259" key="1">
    <source>
        <dbReference type="Pfam" id="PF13456"/>
    </source>
</evidence>
<sequence>ILSNSEVTRRLLKWTFELGEHDIQHQPRTTVKGQILADFIVERPKDDTPDTSMEDREELPDPWILFTDGSSCIDGSGASLIITNPEGMEFTYALRFRFNATNNKAEYEALIASLRIAGQMRVQNLQANMDSKLVANQVNGIYIAKESSMIKYLEKAKNLASTFKGFSIKQISRGKNKKADSLSKITSTSFAHLSKQVLVEELREKSIDEKEILAVVEEEGHT</sequence>
<dbReference type="PANTHER" id="PTHR48475:SF2">
    <property type="entry name" value="RIBONUCLEASE H"/>
    <property type="match status" value="1"/>
</dbReference>
<protein>
    <submittedName>
        <fullName evidence="2">Reverse transcriptase domain-containing protein</fullName>
    </submittedName>
</protein>